<evidence type="ECO:0000256" key="2">
    <source>
        <dbReference type="ARBA" id="ARBA00022801"/>
    </source>
</evidence>
<dbReference type="Gene3D" id="1.10.1300.10">
    <property type="entry name" value="3'5'-cyclic nucleotide phosphodiesterase, catalytic domain"/>
    <property type="match status" value="2"/>
</dbReference>
<dbReference type="GO" id="GO:0007165">
    <property type="term" value="P:signal transduction"/>
    <property type="evidence" value="ECO:0007669"/>
    <property type="project" value="InterPro"/>
</dbReference>
<feature type="region of interest" description="Disordered" evidence="4">
    <location>
        <begin position="1"/>
        <end position="190"/>
    </location>
</feature>
<dbReference type="PROSITE" id="PS51845">
    <property type="entry name" value="PDEASE_I_2"/>
    <property type="match status" value="1"/>
</dbReference>
<organism evidence="6 7">
    <name type="scientific">Amphibalanus amphitrite</name>
    <name type="common">Striped barnacle</name>
    <name type="synonym">Balanus amphitrite</name>
    <dbReference type="NCBI Taxonomy" id="1232801"/>
    <lineage>
        <taxon>Eukaryota</taxon>
        <taxon>Metazoa</taxon>
        <taxon>Ecdysozoa</taxon>
        <taxon>Arthropoda</taxon>
        <taxon>Crustacea</taxon>
        <taxon>Multicrustacea</taxon>
        <taxon>Cirripedia</taxon>
        <taxon>Thoracica</taxon>
        <taxon>Thoracicalcarea</taxon>
        <taxon>Balanomorpha</taxon>
        <taxon>Balanoidea</taxon>
        <taxon>Balanidae</taxon>
        <taxon>Amphibalaninae</taxon>
        <taxon>Amphibalanus</taxon>
    </lineage>
</organism>
<dbReference type="InterPro" id="IPR036971">
    <property type="entry name" value="PDEase_catalytic_dom_sf"/>
</dbReference>
<comment type="caution">
    <text evidence="6">The sequence shown here is derived from an EMBL/GenBank/DDBJ whole genome shotgun (WGS) entry which is preliminary data.</text>
</comment>
<dbReference type="EC" id="3.1.4.-" evidence="3"/>
<evidence type="ECO:0000259" key="5">
    <source>
        <dbReference type="PROSITE" id="PS51845"/>
    </source>
</evidence>
<dbReference type="PANTHER" id="PTHR11347">
    <property type="entry name" value="CYCLIC NUCLEOTIDE PHOSPHODIESTERASE"/>
    <property type="match status" value="1"/>
</dbReference>
<dbReference type="CDD" id="cd00077">
    <property type="entry name" value="HDc"/>
    <property type="match status" value="1"/>
</dbReference>
<dbReference type="EMBL" id="VIIS01000368">
    <property type="protein sequence ID" value="KAF0309849.1"/>
    <property type="molecule type" value="Genomic_DNA"/>
</dbReference>
<dbReference type="PROSITE" id="PS00126">
    <property type="entry name" value="PDEASE_I_1"/>
    <property type="match status" value="1"/>
</dbReference>
<feature type="compositionally biased region" description="Low complexity" evidence="4">
    <location>
        <begin position="859"/>
        <end position="869"/>
    </location>
</feature>
<dbReference type="OrthoDB" id="189220at2759"/>
<keyword evidence="1 3" id="KW-0479">Metal-binding</keyword>
<sequence length="914" mass="101953">MKRSVHPSMLRRMSCSMWSTTTSATGMPTIEPEPPNRRRATSFRNTVEISPATSPSQSSANLVSLGHETPPTGPTGLGKPRSLSVSSLQPFSLRHRLREVRRLPMSPAADDEPRRLSDDDAIPELDERSSLTARVAVSRSPSPSRKAAPTGPSTTPPPPSTTPPPPPPPPPPPATLAPAPPTTPVVTGKLGFSPRKLSVLQEEPTAGGSTGEADQLCDRCRQRGAQRPSPPRCALCHAEPRHQCALCLAHQRRRPSEPYLRVCNHSSGPRRHSANLECTMRHGAGDGRRGPHGGWHCRVAARDCRIPLSPTRCCDVVGAEFDLIQEVTREEDEHETDKSTHEEPTDDKTILLADGSRYNTDFLQTDPLLASIHLWDYPIFDLERQAGNLMLSQVCYRVFHDTGLLETFRIPLQEFFNYFHALEMGYRDKPYHNRMHATDVLQAVYYLTSQPIPGFQVLPEDDMEPEKDETCSSPGLGQRQTFAAEESYGVMGANFPALELMALYTAAAMHDFDHPGRTNAFLVTTIAPQAVLYNDRSVLENHHAAAAWSLFLSRAEHNFLCHLERSEFKRFRFLVIEAILATDLKRHFEILAEFTSKFQNSEGTDWRSETAIFLTSLGCVSQFQNSEGTDWRSETAIFLTSLGCVSQFQNSEGTDWRSETDIFLTSLGCVSQFQNSEGTDWRSETGISDVTGFQNSEGTDWRSETDRLLVMEMAIKLADINGPCKDFPLHYQWTQRIAEEFYEQGDEELALGLPVSPYMDRKNPQLAKLQESFINHLVGPMCNAYYESGLMPGIWVENEESPDSSSCPSDSDDDEEKPPRRRNVFCIQTEHLMANHARWTDVIREEQSARDVSVSVSVSVSAAPSGGPSEARLEDDGSESSLHEETADEMETITEERSPSPGSRRFSYDQDSKL</sequence>
<feature type="region of interest" description="Disordered" evidence="4">
    <location>
        <begin position="859"/>
        <end position="914"/>
    </location>
</feature>
<evidence type="ECO:0000313" key="6">
    <source>
        <dbReference type="EMBL" id="KAF0309849.1"/>
    </source>
</evidence>
<feature type="compositionally biased region" description="Pro residues" evidence="4">
    <location>
        <begin position="154"/>
        <end position="183"/>
    </location>
</feature>
<gene>
    <name evidence="6" type="primary">PDE3A</name>
    <name evidence="6" type="ORF">FJT64_019052</name>
</gene>
<accession>A0A6A4WX50</accession>
<feature type="domain" description="PDEase" evidence="5">
    <location>
        <begin position="339"/>
        <end position="846"/>
    </location>
</feature>
<feature type="compositionally biased region" description="Basic and acidic residues" evidence="4">
    <location>
        <begin position="871"/>
        <end position="885"/>
    </location>
</feature>
<keyword evidence="2 3" id="KW-0378">Hydrolase</keyword>
<feature type="compositionally biased region" description="Polar residues" evidence="4">
    <location>
        <begin position="685"/>
        <end position="698"/>
    </location>
</feature>
<dbReference type="InterPro" id="IPR003607">
    <property type="entry name" value="HD/PDEase_dom"/>
</dbReference>
<feature type="region of interest" description="Disordered" evidence="4">
    <location>
        <begin position="680"/>
        <end position="699"/>
    </location>
</feature>
<reference evidence="6 7" key="1">
    <citation type="submission" date="2019-07" db="EMBL/GenBank/DDBJ databases">
        <title>Draft genome assembly of a fouling barnacle, Amphibalanus amphitrite (Darwin, 1854): The first reference genome for Thecostraca.</title>
        <authorList>
            <person name="Kim W."/>
        </authorList>
    </citation>
    <scope>NUCLEOTIDE SEQUENCE [LARGE SCALE GENOMIC DNA]</scope>
    <source>
        <strain evidence="6">SNU_AA5</strain>
        <tissue evidence="6">Soma without cirri and trophi</tissue>
    </source>
</reference>
<dbReference type="Pfam" id="PF00233">
    <property type="entry name" value="PDEase_I"/>
    <property type="match status" value="2"/>
</dbReference>
<proteinExistence type="inferred from homology"/>
<name>A0A6A4WX50_AMPAM</name>
<evidence type="ECO:0000256" key="1">
    <source>
        <dbReference type="ARBA" id="ARBA00022723"/>
    </source>
</evidence>
<evidence type="ECO:0000256" key="4">
    <source>
        <dbReference type="SAM" id="MobiDB-lite"/>
    </source>
</evidence>
<dbReference type="GO" id="GO:0046872">
    <property type="term" value="F:metal ion binding"/>
    <property type="evidence" value="ECO:0007669"/>
    <property type="project" value="UniProtKB-KW"/>
</dbReference>
<dbReference type="SUPFAM" id="SSF109604">
    <property type="entry name" value="HD-domain/PDEase-like"/>
    <property type="match status" value="1"/>
</dbReference>
<comment type="similarity">
    <text evidence="3">Belongs to the cyclic nucleotide phosphodiesterase family.</text>
</comment>
<keyword evidence="7" id="KW-1185">Reference proteome</keyword>
<evidence type="ECO:0000256" key="3">
    <source>
        <dbReference type="RuleBase" id="RU363067"/>
    </source>
</evidence>
<feature type="compositionally biased region" description="Polar residues" evidence="4">
    <location>
        <begin position="42"/>
        <end position="62"/>
    </location>
</feature>
<feature type="region of interest" description="Disordered" evidence="4">
    <location>
        <begin position="796"/>
        <end position="820"/>
    </location>
</feature>
<comment type="cofactor">
    <cofactor evidence="3">
        <name>a divalent metal cation</name>
        <dbReference type="ChEBI" id="CHEBI:60240"/>
    </cofactor>
    <text evidence="3">Binds 2 divalent metal cations per subunit. Site 1 may preferentially bind zinc ions, while site 2 has a preference for magnesium and/or manganese ions.</text>
</comment>
<dbReference type="SUPFAM" id="SSF101447">
    <property type="entry name" value="Formin homology 2 domain (FH2 domain)"/>
    <property type="match status" value="1"/>
</dbReference>
<evidence type="ECO:0000313" key="7">
    <source>
        <dbReference type="Proteomes" id="UP000440578"/>
    </source>
</evidence>
<feature type="compositionally biased region" description="Polar residues" evidence="4">
    <location>
        <begin position="16"/>
        <end position="26"/>
    </location>
</feature>
<dbReference type="SMART" id="SM00471">
    <property type="entry name" value="HDc"/>
    <property type="match status" value="1"/>
</dbReference>
<dbReference type="Proteomes" id="UP000440578">
    <property type="component" value="Unassembled WGS sequence"/>
</dbReference>
<protein>
    <recommendedName>
        <fullName evidence="3">Phosphodiesterase</fullName>
        <ecNumber evidence="3">3.1.4.-</ecNumber>
    </recommendedName>
</protein>
<dbReference type="InterPro" id="IPR002073">
    <property type="entry name" value="PDEase_catalytic_dom"/>
</dbReference>
<dbReference type="InterPro" id="IPR023174">
    <property type="entry name" value="PDEase_CS"/>
</dbReference>
<dbReference type="AlphaFoldDB" id="A0A6A4WX50"/>
<dbReference type="GO" id="GO:0004114">
    <property type="term" value="F:3',5'-cyclic-nucleotide phosphodiesterase activity"/>
    <property type="evidence" value="ECO:0007669"/>
    <property type="project" value="InterPro"/>
</dbReference>
<feature type="compositionally biased region" description="Low complexity" evidence="4">
    <location>
        <begin position="133"/>
        <end position="153"/>
    </location>
</feature>